<evidence type="ECO:0000313" key="3">
    <source>
        <dbReference type="Proteomes" id="UP001589795"/>
    </source>
</evidence>
<feature type="region of interest" description="Disordered" evidence="1">
    <location>
        <begin position="235"/>
        <end position="266"/>
    </location>
</feature>
<name>A0ABV6CL06_9RHOB</name>
<evidence type="ECO:0000313" key="2">
    <source>
        <dbReference type="EMBL" id="MFC0200525.1"/>
    </source>
</evidence>
<accession>A0ABV6CL06</accession>
<comment type="caution">
    <text evidence="2">The sequence shown here is derived from an EMBL/GenBank/DDBJ whole genome shotgun (WGS) entry which is preliminary data.</text>
</comment>
<proteinExistence type="predicted"/>
<dbReference type="EMBL" id="JBHLWQ010000083">
    <property type="protein sequence ID" value="MFC0200525.1"/>
    <property type="molecule type" value="Genomic_DNA"/>
</dbReference>
<dbReference type="Proteomes" id="UP001589795">
    <property type="component" value="Unassembled WGS sequence"/>
</dbReference>
<keyword evidence="3" id="KW-1185">Reference proteome</keyword>
<evidence type="ECO:0000256" key="1">
    <source>
        <dbReference type="SAM" id="MobiDB-lite"/>
    </source>
</evidence>
<gene>
    <name evidence="2" type="ORF">ACFFIZ_09395</name>
</gene>
<protein>
    <submittedName>
        <fullName evidence="2">Uncharacterized protein</fullName>
    </submittedName>
</protein>
<dbReference type="RefSeq" id="WP_378926577.1">
    <property type="nucleotide sequence ID" value="NZ_JBHLWQ010000083.1"/>
</dbReference>
<organism evidence="2 3">
    <name type="scientific">Paracoccus rhizosphaerae</name>
    <dbReference type="NCBI Taxonomy" id="1133347"/>
    <lineage>
        <taxon>Bacteria</taxon>
        <taxon>Pseudomonadati</taxon>
        <taxon>Pseudomonadota</taxon>
        <taxon>Alphaproteobacteria</taxon>
        <taxon>Rhodobacterales</taxon>
        <taxon>Paracoccaceae</taxon>
        <taxon>Paracoccus</taxon>
    </lineage>
</organism>
<sequence length="266" mass="29443">MPRNRSLPPHLEIRRTGYYWRRRLLRSLRDRGGSDGQPGDEKNWTPSRKTFLCLSLRTHVLRDAKILARRLTEMSDLVFAADAEMMMAIAPETQVRMLESLARFEIEAFERARATAGWRSSDAAAMDLRREEALQATLRQALYLGDREVARQPLRHVAAQLGVELDEADEDWTALAYEATKVLLDVSQERARRRQGLYDQPTIFFRRAIATSGPNPANPAATSVGLDVVPASFASAGHTPTPVPAAASFAPTKTVAESPPAAPAAP</sequence>
<feature type="non-terminal residue" evidence="2">
    <location>
        <position position="266"/>
    </location>
</feature>
<reference evidence="2 3" key="1">
    <citation type="submission" date="2024-09" db="EMBL/GenBank/DDBJ databases">
        <authorList>
            <person name="Sun Q."/>
            <person name="Mori K."/>
        </authorList>
    </citation>
    <scope>NUCLEOTIDE SEQUENCE [LARGE SCALE GENOMIC DNA]</scope>
    <source>
        <strain evidence="2 3">CCM 7904</strain>
    </source>
</reference>